<evidence type="ECO:0000313" key="2">
    <source>
        <dbReference type="EMBL" id="ODP28786.1"/>
    </source>
</evidence>
<proteinExistence type="predicted"/>
<dbReference type="RefSeq" id="WP_069327194.1">
    <property type="nucleotide sequence ID" value="NZ_MDER01000034.1"/>
</dbReference>
<name>A0A1E3L4W2_9BACL</name>
<gene>
    <name evidence="2" type="ORF">PTI45_01762</name>
</gene>
<dbReference type="InterPro" id="IPR012340">
    <property type="entry name" value="NA-bd_OB-fold"/>
</dbReference>
<accession>A0A1E3L4W2</accession>
<evidence type="ECO:0000313" key="3">
    <source>
        <dbReference type="Proteomes" id="UP000094578"/>
    </source>
</evidence>
<evidence type="ECO:0000259" key="1">
    <source>
        <dbReference type="PROSITE" id="PS50126"/>
    </source>
</evidence>
<dbReference type="EMBL" id="MDER01000034">
    <property type="protein sequence ID" value="ODP28786.1"/>
    <property type="molecule type" value="Genomic_DNA"/>
</dbReference>
<comment type="caution">
    <text evidence="2">The sequence shown here is derived from an EMBL/GenBank/DDBJ whole genome shotgun (WGS) entry which is preliminary data.</text>
</comment>
<dbReference type="AlphaFoldDB" id="A0A1E3L4W2"/>
<dbReference type="GO" id="GO:0003676">
    <property type="term" value="F:nucleic acid binding"/>
    <property type="evidence" value="ECO:0007669"/>
    <property type="project" value="InterPro"/>
</dbReference>
<dbReference type="STRING" id="1886670.PTI45_01762"/>
<dbReference type="PROSITE" id="PS50126">
    <property type="entry name" value="S1"/>
    <property type="match status" value="1"/>
</dbReference>
<keyword evidence="3" id="KW-1185">Reference proteome</keyword>
<organism evidence="2 3">
    <name type="scientific">Paenibacillus nuruki</name>
    <dbReference type="NCBI Taxonomy" id="1886670"/>
    <lineage>
        <taxon>Bacteria</taxon>
        <taxon>Bacillati</taxon>
        <taxon>Bacillota</taxon>
        <taxon>Bacilli</taxon>
        <taxon>Bacillales</taxon>
        <taxon>Paenibacillaceae</taxon>
        <taxon>Paenibacillus</taxon>
    </lineage>
</organism>
<sequence>MEYYRLSYEENDENYYFEINEEQTVLREVIEDEERWIVSSQRDEELHFCLYDQQFDQDLDQGERKDISAAEFEEVWQEAMKPYMKDWEKTQQMFKVGDHVKGIVEVIYPQGIILSLPNDALGIINVGDCVKGIPAESLYPGHLLKAVVAGFDHVNLWIKLEQGTVV</sequence>
<dbReference type="SUPFAM" id="SSF50249">
    <property type="entry name" value="Nucleic acid-binding proteins"/>
    <property type="match status" value="1"/>
</dbReference>
<reference evidence="2 3" key="1">
    <citation type="submission" date="2016-08" db="EMBL/GenBank/DDBJ databases">
        <title>Genome sequencing of Paenibacillus sp. TI45-13ar, isolated from Korean traditional nuruk.</title>
        <authorList>
            <person name="Kim S.-J."/>
        </authorList>
    </citation>
    <scope>NUCLEOTIDE SEQUENCE [LARGE SCALE GENOMIC DNA]</scope>
    <source>
        <strain evidence="2 3">TI45-13ar</strain>
    </source>
</reference>
<protein>
    <recommendedName>
        <fullName evidence="1">S1 motif domain-containing protein</fullName>
    </recommendedName>
</protein>
<dbReference type="InterPro" id="IPR003029">
    <property type="entry name" value="S1_domain"/>
</dbReference>
<feature type="domain" description="S1 motif" evidence="1">
    <location>
        <begin position="97"/>
        <end position="163"/>
    </location>
</feature>
<dbReference type="Proteomes" id="UP000094578">
    <property type="component" value="Unassembled WGS sequence"/>
</dbReference>